<accession>A0A078A423</accession>
<keyword evidence="1" id="KW-0812">Transmembrane</keyword>
<keyword evidence="3" id="KW-1185">Reference proteome</keyword>
<gene>
    <name evidence="2" type="primary">Contig3100.g3315</name>
    <name evidence="2" type="ORF">STYLEM_4504</name>
</gene>
<evidence type="ECO:0000256" key="1">
    <source>
        <dbReference type="SAM" id="Phobius"/>
    </source>
</evidence>
<keyword evidence="1" id="KW-1133">Transmembrane helix</keyword>
<feature type="transmembrane region" description="Helical" evidence="1">
    <location>
        <begin position="119"/>
        <end position="137"/>
    </location>
</feature>
<dbReference type="InParanoid" id="A0A078A423"/>
<evidence type="ECO:0000313" key="2">
    <source>
        <dbReference type="EMBL" id="CDW75514.1"/>
    </source>
</evidence>
<organism evidence="2 3">
    <name type="scientific">Stylonychia lemnae</name>
    <name type="common">Ciliate</name>
    <dbReference type="NCBI Taxonomy" id="5949"/>
    <lineage>
        <taxon>Eukaryota</taxon>
        <taxon>Sar</taxon>
        <taxon>Alveolata</taxon>
        <taxon>Ciliophora</taxon>
        <taxon>Intramacronucleata</taxon>
        <taxon>Spirotrichea</taxon>
        <taxon>Stichotrichia</taxon>
        <taxon>Sporadotrichida</taxon>
        <taxon>Oxytrichidae</taxon>
        <taxon>Stylonychinae</taxon>
        <taxon>Stylonychia</taxon>
    </lineage>
</organism>
<feature type="transmembrane region" description="Helical" evidence="1">
    <location>
        <begin position="211"/>
        <end position="230"/>
    </location>
</feature>
<evidence type="ECO:0000313" key="3">
    <source>
        <dbReference type="Proteomes" id="UP000039865"/>
    </source>
</evidence>
<name>A0A078A423_STYLE</name>
<sequence>MAMLSKLRTQFPLNKTLYLSQIQFGGYRARAQNHKPKGPEPVQKQSSTYVTGQYKIPKKGSQEYQAMLTQAKEAKKEVKAQKIIENLTPRFASALIFSSTLPQTFLTYQIIWADPCSDAFFQAFQFAGSAACGLGYIDYRTIVKQDPELQYGMRKKRLAFTKFAFMLSVIGLMLIDTPTPNCVFPLILGSIWNAMKLGTQISYNLTPEKFFFARTFLSFYNLAFLIAVWYKLRQGRKEKLDIEYSFFNKVEGVMIRMGGSFQEQLYPMDNIQLQP</sequence>
<dbReference type="AlphaFoldDB" id="A0A078A423"/>
<reference evidence="2 3" key="1">
    <citation type="submission" date="2014-06" db="EMBL/GenBank/DDBJ databases">
        <authorList>
            <person name="Swart Estienne"/>
        </authorList>
    </citation>
    <scope>NUCLEOTIDE SEQUENCE [LARGE SCALE GENOMIC DNA]</scope>
    <source>
        <strain evidence="2 3">130c</strain>
    </source>
</reference>
<proteinExistence type="predicted"/>
<dbReference type="EMBL" id="CCKQ01004357">
    <property type="protein sequence ID" value="CDW75514.1"/>
    <property type="molecule type" value="Genomic_DNA"/>
</dbReference>
<keyword evidence="1" id="KW-0472">Membrane</keyword>
<feature type="transmembrane region" description="Helical" evidence="1">
    <location>
        <begin position="158"/>
        <end position="175"/>
    </location>
</feature>
<protein>
    <recommendedName>
        <fullName evidence="4">Transmembrane protein</fullName>
    </recommendedName>
</protein>
<dbReference type="Proteomes" id="UP000039865">
    <property type="component" value="Unassembled WGS sequence"/>
</dbReference>
<feature type="transmembrane region" description="Helical" evidence="1">
    <location>
        <begin position="91"/>
        <end position="113"/>
    </location>
</feature>
<evidence type="ECO:0008006" key="4">
    <source>
        <dbReference type="Google" id="ProtNLM"/>
    </source>
</evidence>